<evidence type="ECO:0000256" key="3">
    <source>
        <dbReference type="RuleBase" id="RU003860"/>
    </source>
</evidence>
<proteinExistence type="inferred from homology"/>
<dbReference type="InterPro" id="IPR050961">
    <property type="entry name" value="BolA/IbaG_stress_morph_reg"/>
</dbReference>
<evidence type="ECO:0000313" key="4">
    <source>
        <dbReference type="EMBL" id="AWI51939.1"/>
    </source>
</evidence>
<accession>A0A2U8FLS1</accession>
<dbReference type="AlphaFoldDB" id="A0A2U8FLS1"/>
<dbReference type="SUPFAM" id="SSF82657">
    <property type="entry name" value="BolA-like"/>
    <property type="match status" value="1"/>
</dbReference>
<dbReference type="GO" id="GO:1990229">
    <property type="term" value="C:iron-sulfur cluster assembly complex"/>
    <property type="evidence" value="ECO:0007669"/>
    <property type="project" value="UniProtKB-ARBA"/>
</dbReference>
<dbReference type="InterPro" id="IPR036065">
    <property type="entry name" value="BolA-like_sf"/>
</dbReference>
<evidence type="ECO:0000256" key="1">
    <source>
        <dbReference type="ARBA" id="ARBA00005578"/>
    </source>
</evidence>
<protein>
    <recommendedName>
        <fullName evidence="2">DNA-binding transcriptional regulator BolA</fullName>
    </recommendedName>
</protein>
<dbReference type="FunFam" id="3.30.300.90:FF:000001">
    <property type="entry name" value="Transcriptional regulator BolA"/>
    <property type="match status" value="1"/>
</dbReference>
<dbReference type="Gene3D" id="3.30.300.90">
    <property type="entry name" value="BolA-like"/>
    <property type="match status" value="1"/>
</dbReference>
<sequence>MIIQQTIEQKLKEIFNPSFLQIENESHMHSSGRGAESHFKVTIVSPVFEGKRRVARHQAIYQCLADELAQGVHALALHTYTSQEWLEAKGVVPKSTNCLGVGA</sequence>
<comment type="similarity">
    <text evidence="1 3">Belongs to the BolA/IbaG family.</text>
</comment>
<reference evidence="5" key="1">
    <citation type="submission" date="2018-05" db="EMBL/GenBank/DDBJ databases">
        <title>Complete genome sequence of Actinobacillus porcitonsillarum reference strain 9953L55 (CCUG 46996).</title>
        <authorList>
            <person name="Dona V."/>
            <person name="Perreten V."/>
        </authorList>
    </citation>
    <scope>NUCLEOTIDE SEQUENCE [LARGE SCALE GENOMIC DNA]</scope>
    <source>
        <strain evidence="5">9953L55</strain>
    </source>
</reference>
<dbReference type="Proteomes" id="UP000244920">
    <property type="component" value="Chromosome"/>
</dbReference>
<dbReference type="PIRSF" id="PIRSF003113">
    <property type="entry name" value="BolA"/>
    <property type="match status" value="1"/>
</dbReference>
<name>A0A2U8FLS1_9PAST</name>
<dbReference type="GO" id="GO:0005829">
    <property type="term" value="C:cytosol"/>
    <property type="evidence" value="ECO:0007669"/>
    <property type="project" value="TreeGrafter"/>
</dbReference>
<evidence type="ECO:0000256" key="2">
    <source>
        <dbReference type="ARBA" id="ARBA00074073"/>
    </source>
</evidence>
<dbReference type="RefSeq" id="WP_108925190.1">
    <property type="nucleotide sequence ID" value="NZ_CP029206.1"/>
</dbReference>
<dbReference type="PANTHER" id="PTHR46229">
    <property type="entry name" value="BOLA TRANSCRIPTION REGULATOR"/>
    <property type="match status" value="1"/>
</dbReference>
<dbReference type="InterPro" id="IPR002634">
    <property type="entry name" value="BolA"/>
</dbReference>
<evidence type="ECO:0000313" key="5">
    <source>
        <dbReference type="Proteomes" id="UP000244920"/>
    </source>
</evidence>
<dbReference type="GO" id="GO:0006351">
    <property type="term" value="P:DNA-templated transcription"/>
    <property type="evidence" value="ECO:0007669"/>
    <property type="project" value="TreeGrafter"/>
</dbReference>
<dbReference type="PANTHER" id="PTHR46229:SF2">
    <property type="entry name" value="BOLA-LIKE PROTEIN 1"/>
    <property type="match status" value="1"/>
</dbReference>
<dbReference type="Pfam" id="PF01722">
    <property type="entry name" value="BolA"/>
    <property type="match status" value="1"/>
</dbReference>
<dbReference type="EMBL" id="CP029206">
    <property type="protein sequence ID" value="AWI51939.1"/>
    <property type="molecule type" value="Genomic_DNA"/>
</dbReference>
<keyword evidence="5" id="KW-1185">Reference proteome</keyword>
<dbReference type="KEGG" id="apor:DDU33_10825"/>
<gene>
    <name evidence="4" type="ORF">DDU33_10825</name>
</gene>
<organism evidence="4 5">
    <name type="scientific">Actinobacillus porcitonsillarum</name>
    <dbReference type="NCBI Taxonomy" id="189834"/>
    <lineage>
        <taxon>Bacteria</taxon>
        <taxon>Pseudomonadati</taxon>
        <taxon>Pseudomonadota</taxon>
        <taxon>Gammaproteobacteria</taxon>
        <taxon>Pasteurellales</taxon>
        <taxon>Pasteurellaceae</taxon>
        <taxon>Actinobacillus</taxon>
    </lineage>
</organism>